<gene>
    <name evidence="1" type="ORF">CDAR_187521</name>
</gene>
<dbReference type="AlphaFoldDB" id="A0AAV4RFC6"/>
<dbReference type="Proteomes" id="UP001054837">
    <property type="component" value="Unassembled WGS sequence"/>
</dbReference>
<proteinExistence type="predicted"/>
<accession>A0AAV4RFC6</accession>
<protein>
    <submittedName>
        <fullName evidence="1">Uncharacterized protein</fullName>
    </submittedName>
</protein>
<evidence type="ECO:0000313" key="2">
    <source>
        <dbReference type="Proteomes" id="UP001054837"/>
    </source>
</evidence>
<reference evidence="1 2" key="1">
    <citation type="submission" date="2021-06" db="EMBL/GenBank/DDBJ databases">
        <title>Caerostris darwini draft genome.</title>
        <authorList>
            <person name="Kono N."/>
            <person name="Arakawa K."/>
        </authorList>
    </citation>
    <scope>NUCLEOTIDE SEQUENCE [LARGE SCALE GENOMIC DNA]</scope>
</reference>
<dbReference type="EMBL" id="BPLQ01006110">
    <property type="protein sequence ID" value="GIY20170.1"/>
    <property type="molecule type" value="Genomic_DNA"/>
</dbReference>
<comment type="caution">
    <text evidence="1">The sequence shown here is derived from an EMBL/GenBank/DDBJ whole genome shotgun (WGS) entry which is preliminary data.</text>
</comment>
<sequence length="118" mass="13394">MTEKGIGHFVHLRIQDSLITDDDASTWAPGWVYSFTNDLHRLQAQGQVYRRRVDYTRDRNGVSSGAIVRGVRFLLTPVPIVPSIAYTSTQWSKDCSEFQVNLILLYRGANRRPVCGPL</sequence>
<keyword evidence="2" id="KW-1185">Reference proteome</keyword>
<organism evidence="1 2">
    <name type="scientific">Caerostris darwini</name>
    <dbReference type="NCBI Taxonomy" id="1538125"/>
    <lineage>
        <taxon>Eukaryota</taxon>
        <taxon>Metazoa</taxon>
        <taxon>Ecdysozoa</taxon>
        <taxon>Arthropoda</taxon>
        <taxon>Chelicerata</taxon>
        <taxon>Arachnida</taxon>
        <taxon>Araneae</taxon>
        <taxon>Araneomorphae</taxon>
        <taxon>Entelegynae</taxon>
        <taxon>Araneoidea</taxon>
        <taxon>Araneidae</taxon>
        <taxon>Caerostris</taxon>
    </lineage>
</organism>
<evidence type="ECO:0000313" key="1">
    <source>
        <dbReference type="EMBL" id="GIY20170.1"/>
    </source>
</evidence>
<name>A0AAV4RFC6_9ARAC</name>